<organism evidence="2 3">
    <name type="scientific">Puccinia sorghi</name>
    <dbReference type="NCBI Taxonomy" id="27349"/>
    <lineage>
        <taxon>Eukaryota</taxon>
        <taxon>Fungi</taxon>
        <taxon>Dikarya</taxon>
        <taxon>Basidiomycota</taxon>
        <taxon>Pucciniomycotina</taxon>
        <taxon>Pucciniomycetes</taxon>
        <taxon>Pucciniales</taxon>
        <taxon>Pucciniaceae</taxon>
        <taxon>Puccinia</taxon>
    </lineage>
</organism>
<accession>A0A0L6U951</accession>
<dbReference type="AlphaFoldDB" id="A0A0L6U951"/>
<evidence type="ECO:0000313" key="3">
    <source>
        <dbReference type="Proteomes" id="UP000037035"/>
    </source>
</evidence>
<sequence>MRRCSVLSGGKHLSLLLLDHIMHFDPCLPLCRLDRQVDSSRPQQLLLPIACSLMSPVIGCLLIGPGVRGPIFSVEESSFCRRREGVGKEGGEFGFRGLGGHWRRIRRMRVVPEGAAGGKPGWRIARGSGGCAAEGLRDEALAGAVKLGWCCREWKLAGIWGYGVRETGNGGGVRGGRLLSIYPSIPHNRKGDVQRAVNKECLLLEVLDAHQMRTLSETHWVGFLSTLLTADRPLKISAGHSYYKLSEGYLPAKKRDSVHQGSNTAADVYKLVTNGKNIYYSFGSDCFISLITLYFFISSFISFYLFYKTYYLFDLFYTPYSFFP</sequence>
<protein>
    <submittedName>
        <fullName evidence="2">Uncharacterized protein</fullName>
    </submittedName>
</protein>
<proteinExistence type="predicted"/>
<gene>
    <name evidence="2" type="ORF">VP01_929g2</name>
</gene>
<dbReference type="Proteomes" id="UP000037035">
    <property type="component" value="Unassembled WGS sequence"/>
</dbReference>
<dbReference type="VEuPathDB" id="FungiDB:VP01_929g2"/>
<keyword evidence="1" id="KW-0812">Transmembrane</keyword>
<comment type="caution">
    <text evidence="2">The sequence shown here is derived from an EMBL/GenBank/DDBJ whole genome shotgun (WGS) entry which is preliminary data.</text>
</comment>
<dbReference type="EMBL" id="LAVV01014937">
    <property type="protein sequence ID" value="KNZ44310.1"/>
    <property type="molecule type" value="Genomic_DNA"/>
</dbReference>
<evidence type="ECO:0000313" key="2">
    <source>
        <dbReference type="EMBL" id="KNZ44310.1"/>
    </source>
</evidence>
<keyword evidence="3" id="KW-1185">Reference proteome</keyword>
<evidence type="ECO:0000256" key="1">
    <source>
        <dbReference type="SAM" id="Phobius"/>
    </source>
</evidence>
<feature type="transmembrane region" description="Helical" evidence="1">
    <location>
        <begin position="286"/>
        <end position="307"/>
    </location>
</feature>
<keyword evidence="1" id="KW-1133">Transmembrane helix</keyword>
<reference evidence="2 3" key="1">
    <citation type="submission" date="2015-08" db="EMBL/GenBank/DDBJ databases">
        <title>Next Generation Sequencing and Analysis of the Genome of Puccinia sorghi L Schw, the Causal Agent of Maize Common Rust.</title>
        <authorList>
            <person name="Rochi L."/>
            <person name="Burguener G."/>
            <person name="Darino M."/>
            <person name="Turjanski A."/>
            <person name="Kreff E."/>
            <person name="Dieguez M.J."/>
            <person name="Sacco F."/>
        </authorList>
    </citation>
    <scope>NUCLEOTIDE SEQUENCE [LARGE SCALE GENOMIC DNA]</scope>
    <source>
        <strain evidence="2 3">RO10H11247</strain>
    </source>
</reference>
<name>A0A0L6U951_9BASI</name>
<keyword evidence="1" id="KW-0472">Membrane</keyword>